<proteinExistence type="predicted"/>
<comment type="caution">
    <text evidence="1">The sequence shown here is derived from an EMBL/GenBank/DDBJ whole genome shotgun (WGS) entry which is preliminary data.</text>
</comment>
<dbReference type="RefSeq" id="WP_144199533.1">
    <property type="nucleotide sequence ID" value="NZ_VCIZ01000010.1"/>
</dbReference>
<organism evidence="1 2">
    <name type="scientific">Cupriavidus campinensis</name>
    <dbReference type="NCBI Taxonomy" id="151783"/>
    <lineage>
        <taxon>Bacteria</taxon>
        <taxon>Pseudomonadati</taxon>
        <taxon>Pseudomonadota</taxon>
        <taxon>Betaproteobacteria</taxon>
        <taxon>Burkholderiales</taxon>
        <taxon>Burkholderiaceae</taxon>
        <taxon>Cupriavidus</taxon>
    </lineage>
</organism>
<keyword evidence="2" id="KW-1185">Reference proteome</keyword>
<dbReference type="EMBL" id="VCIZ01000010">
    <property type="protein sequence ID" value="TSP11440.1"/>
    <property type="molecule type" value="Genomic_DNA"/>
</dbReference>
<sequence>MAKRILGYGTNSALVWHDEQDGKCAIETVTDVGPAIERARYLRNCGHSRTGLGDRHMASIPLNVLGPWAEARRMKWIDVINDTGLFNQFMREHSKFIIDEASFSMPASGSVYRGAR</sequence>
<evidence type="ECO:0000313" key="1">
    <source>
        <dbReference type="EMBL" id="TSP11440.1"/>
    </source>
</evidence>
<accession>A0ABY3EKJ5</accession>
<protein>
    <submittedName>
        <fullName evidence="1">Uncharacterized protein</fullName>
    </submittedName>
</protein>
<evidence type="ECO:0000313" key="2">
    <source>
        <dbReference type="Proteomes" id="UP000318943"/>
    </source>
</evidence>
<gene>
    <name evidence="1" type="ORF">FGG12_17535</name>
</gene>
<reference evidence="1 2" key="1">
    <citation type="submission" date="2019-05" db="EMBL/GenBank/DDBJ databases">
        <title>Whole genome sequence analysis of Cupriavidus campinensis S14E4C strain.</title>
        <authorList>
            <person name="Abbaszade G."/>
            <person name="Szabo A."/>
            <person name="Toumi M."/>
            <person name="Toth E."/>
        </authorList>
    </citation>
    <scope>NUCLEOTIDE SEQUENCE [LARGE SCALE GENOMIC DNA]</scope>
    <source>
        <strain evidence="1 2">S14E4C</strain>
    </source>
</reference>
<name>A0ABY3EKJ5_9BURK</name>
<dbReference type="Proteomes" id="UP000318943">
    <property type="component" value="Unassembled WGS sequence"/>
</dbReference>